<dbReference type="Proteomes" id="UP000274762">
    <property type="component" value="Unassembled WGS sequence"/>
</dbReference>
<accession>A0A495JZ49</accession>
<evidence type="ECO:0008006" key="7">
    <source>
        <dbReference type="Google" id="ProtNLM"/>
    </source>
</evidence>
<evidence type="ECO:0000256" key="1">
    <source>
        <dbReference type="ARBA" id="ARBA00004370"/>
    </source>
</evidence>
<evidence type="ECO:0000313" key="5">
    <source>
        <dbReference type="EMBL" id="RKR94273.1"/>
    </source>
</evidence>
<organism evidence="5 6">
    <name type="scientific">Williamsia marianensis</name>
    <dbReference type="NCBI Taxonomy" id="85044"/>
    <lineage>
        <taxon>Bacteria</taxon>
        <taxon>Bacillati</taxon>
        <taxon>Actinomycetota</taxon>
        <taxon>Actinomycetes</taxon>
        <taxon>Mycobacteriales</taxon>
        <taxon>Nocardiaceae</taxon>
        <taxon>Williamsia</taxon>
    </lineage>
</organism>
<keyword evidence="4" id="KW-1133">Transmembrane helix</keyword>
<dbReference type="GO" id="GO:0016020">
    <property type="term" value="C:membrane"/>
    <property type="evidence" value="ECO:0007669"/>
    <property type="project" value="UniProtKB-SubCell"/>
</dbReference>
<evidence type="ECO:0000313" key="6">
    <source>
        <dbReference type="Proteomes" id="UP000274762"/>
    </source>
</evidence>
<protein>
    <recommendedName>
        <fullName evidence="7">Mce-associated membrane protein</fullName>
    </recommendedName>
</protein>
<accession>A0A315S1N7</accession>
<evidence type="ECO:0000256" key="3">
    <source>
        <dbReference type="SAM" id="MobiDB-lite"/>
    </source>
</evidence>
<reference evidence="5 6" key="1">
    <citation type="submission" date="2018-10" db="EMBL/GenBank/DDBJ databases">
        <title>Sequencing the genomes of 1000 actinobacteria strains.</title>
        <authorList>
            <person name="Klenk H.-P."/>
        </authorList>
    </citation>
    <scope>NUCLEOTIDE SEQUENCE [LARGE SCALE GENOMIC DNA]</scope>
    <source>
        <strain evidence="5 6">DSM 44343</strain>
    </source>
</reference>
<evidence type="ECO:0000256" key="2">
    <source>
        <dbReference type="ARBA" id="ARBA00023136"/>
    </source>
</evidence>
<sequence>MGDVYLWRAMTETSKPGGKRQHGSQTLWLRIGAALAVAGLVAAVVCAAFFAIGWKDAYAEHNAQQTRDSAQDGAEQVILNVTNIDPKNLTAFREQVDASLTGNAKTQITAEDFENLTKQVDANGDKTATLSSVVKRSGVVEFNKEDKTAKVLVYVDVTSTVQGTPPTTSNMGFSVDVVDIDGGWKASDIQSIDAIGLQDPAGSTQAPAGDPAATPAPVEPAPTTGGN</sequence>
<feature type="compositionally biased region" description="Low complexity" evidence="3">
    <location>
        <begin position="206"/>
        <end position="227"/>
    </location>
</feature>
<evidence type="ECO:0000256" key="4">
    <source>
        <dbReference type="SAM" id="Phobius"/>
    </source>
</evidence>
<comment type="subcellular location">
    <subcellularLocation>
        <location evidence="1">Membrane</location>
    </subcellularLocation>
</comment>
<dbReference type="PANTHER" id="PTHR37042">
    <property type="entry name" value="OUTER MEMBRANE PROTEIN RV1973"/>
    <property type="match status" value="1"/>
</dbReference>
<proteinExistence type="predicted"/>
<comment type="caution">
    <text evidence="5">The sequence shown here is derived from an EMBL/GenBank/DDBJ whole genome shotgun (WGS) entry which is preliminary data.</text>
</comment>
<dbReference type="AlphaFoldDB" id="A0A315S1N7"/>
<name>A0A315S1N7_WILMA</name>
<keyword evidence="4" id="KW-0812">Transmembrane</keyword>
<feature type="transmembrane region" description="Helical" evidence="4">
    <location>
        <begin position="27"/>
        <end position="54"/>
    </location>
</feature>
<feature type="region of interest" description="Disordered" evidence="3">
    <location>
        <begin position="197"/>
        <end position="227"/>
    </location>
</feature>
<keyword evidence="2 4" id="KW-0472">Membrane</keyword>
<dbReference type="EMBL" id="RBKV01000001">
    <property type="protein sequence ID" value="RKR94273.1"/>
    <property type="molecule type" value="Genomic_DNA"/>
</dbReference>
<dbReference type="PANTHER" id="PTHR37042:SF4">
    <property type="entry name" value="OUTER MEMBRANE PROTEIN RV1973"/>
    <property type="match status" value="1"/>
</dbReference>
<gene>
    <name evidence="5" type="ORF">DFJ75_1068</name>
</gene>